<dbReference type="InterPro" id="IPR054722">
    <property type="entry name" value="PolX-like_BBD"/>
</dbReference>
<dbReference type="Pfam" id="PF22936">
    <property type="entry name" value="Pol_BBD"/>
    <property type="match status" value="1"/>
</dbReference>
<organism evidence="2 3">
    <name type="scientific">Cordylochernes scorpioides</name>
    <dbReference type="NCBI Taxonomy" id="51811"/>
    <lineage>
        <taxon>Eukaryota</taxon>
        <taxon>Metazoa</taxon>
        <taxon>Ecdysozoa</taxon>
        <taxon>Arthropoda</taxon>
        <taxon>Chelicerata</taxon>
        <taxon>Arachnida</taxon>
        <taxon>Pseudoscorpiones</taxon>
        <taxon>Cheliferoidea</taxon>
        <taxon>Chernetidae</taxon>
        <taxon>Cordylochernes</taxon>
    </lineage>
</organism>
<name>A0ABY6KYQ9_9ARAC</name>
<evidence type="ECO:0000313" key="2">
    <source>
        <dbReference type="EMBL" id="UYV73037.1"/>
    </source>
</evidence>
<accession>A0ABY6KYQ9</accession>
<evidence type="ECO:0000259" key="1">
    <source>
        <dbReference type="Pfam" id="PF22936"/>
    </source>
</evidence>
<protein>
    <recommendedName>
        <fullName evidence="1">Retrovirus-related Pol polyprotein from transposon TNT 1-94-like beta-barrel domain-containing protein</fullName>
    </recommendedName>
</protein>
<evidence type="ECO:0000313" key="3">
    <source>
        <dbReference type="Proteomes" id="UP001235939"/>
    </source>
</evidence>
<dbReference type="EMBL" id="CP092872">
    <property type="protein sequence ID" value="UYV73037.1"/>
    <property type="molecule type" value="Genomic_DNA"/>
</dbReference>
<sequence length="358" mass="41114">MPSARGAHHILSDEDLKLFLHMGDRDHSRHRRFFFIFKDDFSSKRREVFQQGIVGRKWERADAQNLAIRSQSLLYFLVLNEGKDARQDVFAGWSEKWGWVNNSVSDFKSIVQEGFGLFLVCYRDNGLTINFPHRVDVFKSNYLADADQMFLGGCFGKDFKLDRCLHFLTSLFVDDDDEELMMESKNMKLGFDLDSQKSSERRTTRSAREMRPHGRASILNILKVINESLAKFPYLTRNQRLTAEFRDCALGNVFVHGDINDIWRRCPGHLASNGIIMNFGNMTADEFTSFNLLDSGATNRVCRNKDWFVDLRKVSSDPIMPASGATEAKGYGHIFIQTSIHNASIEIKLNIVLYIPNV</sequence>
<feature type="domain" description="Retrovirus-related Pol polyprotein from transposon TNT 1-94-like beta-barrel" evidence="1">
    <location>
        <begin position="292"/>
        <end position="357"/>
    </location>
</feature>
<keyword evidence="3" id="KW-1185">Reference proteome</keyword>
<gene>
    <name evidence="2" type="ORF">LAZ67_10001641</name>
</gene>
<proteinExistence type="predicted"/>
<dbReference type="Proteomes" id="UP001235939">
    <property type="component" value="Chromosome 10"/>
</dbReference>
<reference evidence="2 3" key="1">
    <citation type="submission" date="2022-01" db="EMBL/GenBank/DDBJ databases">
        <title>A chromosomal length assembly of Cordylochernes scorpioides.</title>
        <authorList>
            <person name="Zeh D."/>
            <person name="Zeh J."/>
        </authorList>
    </citation>
    <scope>NUCLEOTIDE SEQUENCE [LARGE SCALE GENOMIC DNA]</scope>
    <source>
        <strain evidence="2">IN4F17</strain>
        <tissue evidence="2">Whole Body</tissue>
    </source>
</reference>